<evidence type="ECO:0008006" key="4">
    <source>
        <dbReference type="Google" id="ProtNLM"/>
    </source>
</evidence>
<dbReference type="RefSeq" id="WP_155438603.1">
    <property type="nucleotide sequence ID" value="NZ_WNLA01000004.1"/>
</dbReference>
<evidence type="ECO:0000313" key="2">
    <source>
        <dbReference type="EMBL" id="MTW02210.1"/>
    </source>
</evidence>
<organism evidence="2 3">
    <name type="scientific">Pseudoduganella ginsengisoli</name>
    <dbReference type="NCBI Taxonomy" id="1462440"/>
    <lineage>
        <taxon>Bacteria</taxon>
        <taxon>Pseudomonadati</taxon>
        <taxon>Pseudomonadota</taxon>
        <taxon>Betaproteobacteria</taxon>
        <taxon>Burkholderiales</taxon>
        <taxon>Oxalobacteraceae</taxon>
        <taxon>Telluria group</taxon>
        <taxon>Pseudoduganella</taxon>
    </lineage>
</organism>
<protein>
    <recommendedName>
        <fullName evidence="4">DUF922 domain-containing protein</fullName>
    </recommendedName>
</protein>
<sequence>MWRLLCLLMAAVGSAEAAPARTAFQARCEDTLDKTISVLTAQQNGYSINTQLSYKALTAMAGTGGGNSQYVLGLTKAESWIQLNPVKLRILPDPLSGYECIAPQLAFSLSYKPFVIYVGNEFAPGTCAYKEVLAHEFRHMQAYLDHLPKAEQVVRDALAKRFSGKPFYAPQGTAVSALEHEVQASWMPFIRNEMQKAEVAQVAIDAPAEYRRISNACDGEIQRILKQDHKRR</sequence>
<dbReference type="AlphaFoldDB" id="A0A6L6PXM7"/>
<feature type="signal peptide" evidence="1">
    <location>
        <begin position="1"/>
        <end position="17"/>
    </location>
</feature>
<comment type="caution">
    <text evidence="2">The sequence shown here is derived from an EMBL/GenBank/DDBJ whole genome shotgun (WGS) entry which is preliminary data.</text>
</comment>
<dbReference type="Proteomes" id="UP000484015">
    <property type="component" value="Unassembled WGS sequence"/>
</dbReference>
<proteinExistence type="predicted"/>
<keyword evidence="3" id="KW-1185">Reference proteome</keyword>
<reference evidence="2 3" key="1">
    <citation type="submission" date="2019-11" db="EMBL/GenBank/DDBJ databases">
        <title>Type strains purchased from KCTC, JCM and DSMZ.</title>
        <authorList>
            <person name="Lu H."/>
        </authorList>
    </citation>
    <scope>NUCLEOTIDE SEQUENCE [LARGE SCALE GENOMIC DNA]</scope>
    <source>
        <strain evidence="2 3">KCTC 42409</strain>
    </source>
</reference>
<evidence type="ECO:0000313" key="3">
    <source>
        <dbReference type="Proteomes" id="UP000484015"/>
    </source>
</evidence>
<accession>A0A6L6PXM7</accession>
<dbReference type="EMBL" id="WNLA01000004">
    <property type="protein sequence ID" value="MTW02210.1"/>
    <property type="molecule type" value="Genomic_DNA"/>
</dbReference>
<feature type="chain" id="PRO_5026805856" description="DUF922 domain-containing protein" evidence="1">
    <location>
        <begin position="18"/>
        <end position="232"/>
    </location>
</feature>
<keyword evidence="1" id="KW-0732">Signal</keyword>
<name>A0A6L6PXM7_9BURK</name>
<dbReference type="OrthoDB" id="9180663at2"/>
<evidence type="ECO:0000256" key="1">
    <source>
        <dbReference type="SAM" id="SignalP"/>
    </source>
</evidence>
<gene>
    <name evidence="2" type="ORF">GM668_08905</name>
</gene>